<evidence type="ECO:0000313" key="2">
    <source>
        <dbReference type="EMBL" id="KIX12855.1"/>
    </source>
</evidence>
<dbReference type="InterPro" id="IPR008309">
    <property type="entry name" value="YdbL"/>
</dbReference>
<evidence type="ECO:0000256" key="1">
    <source>
        <dbReference type="SAM" id="Phobius"/>
    </source>
</evidence>
<dbReference type="PROSITE" id="PS51257">
    <property type="entry name" value="PROKAR_LIPOPROTEIN"/>
    <property type="match status" value="1"/>
</dbReference>
<name>A0A0D2JTM4_9BACT</name>
<evidence type="ECO:0008006" key="4">
    <source>
        <dbReference type="Google" id="ProtNLM"/>
    </source>
</evidence>
<protein>
    <recommendedName>
        <fullName evidence="4">DUF1318 domain-containing protein</fullName>
    </recommendedName>
</protein>
<reference evidence="2 3" key="1">
    <citation type="submission" date="2013-11" db="EMBL/GenBank/DDBJ databases">
        <title>Metagenomic analysis of a methanogenic consortium involved in long chain n-alkane degradation.</title>
        <authorList>
            <person name="Davidova I.A."/>
            <person name="Callaghan A.V."/>
            <person name="Wawrik B."/>
            <person name="Pruitt S."/>
            <person name="Marks C."/>
            <person name="Duncan K.E."/>
            <person name="Suflita J.M."/>
        </authorList>
    </citation>
    <scope>NUCLEOTIDE SEQUENCE [LARGE SCALE GENOMIC DNA]</scope>
    <source>
        <strain evidence="2 3">SPR</strain>
    </source>
</reference>
<gene>
    <name evidence="2" type="ORF">X474_17425</name>
</gene>
<accession>A0A0D2JTM4</accession>
<dbReference type="RefSeq" id="WP_052515279.1">
    <property type="nucleotide sequence ID" value="NZ_AZAC01000023.1"/>
</dbReference>
<dbReference type="AlphaFoldDB" id="A0A0D2JTM4"/>
<keyword evidence="1" id="KW-0812">Transmembrane</keyword>
<organism evidence="2 3">
    <name type="scientific">Dethiosulfatarculus sandiegensis</name>
    <dbReference type="NCBI Taxonomy" id="1429043"/>
    <lineage>
        <taxon>Bacteria</taxon>
        <taxon>Pseudomonadati</taxon>
        <taxon>Thermodesulfobacteriota</taxon>
        <taxon>Desulfarculia</taxon>
        <taxon>Desulfarculales</taxon>
        <taxon>Desulfarculaceae</taxon>
        <taxon>Dethiosulfatarculus</taxon>
    </lineage>
</organism>
<sequence length="197" mass="22022">MRQILRSRSLIVMGMMLLASACVTVNIYFPAAKVEKLADEIVDEVYKGDEKQKPAPKKEQTSSLLRQVLAFLAPREAHAASATTVSNASIRALKSKIAGNHQKLAKYYNQGNVGITKDGMLAVRDTKGLNMRDVANLKRLVNADNMARNALYKEVAKALNIKPNQIGKIQGIFADQWRNKARGGWWIQENSGKWRRK</sequence>
<proteinExistence type="predicted"/>
<dbReference type="STRING" id="1429043.X474_17425"/>
<dbReference type="PATRIC" id="fig|1429043.3.peg.3687"/>
<dbReference type="OrthoDB" id="8526313at2"/>
<dbReference type="Pfam" id="PF07027">
    <property type="entry name" value="DUF1318"/>
    <property type="match status" value="1"/>
</dbReference>
<keyword evidence="1" id="KW-1133">Transmembrane helix</keyword>
<keyword evidence="1" id="KW-0472">Membrane</keyword>
<comment type="caution">
    <text evidence="2">The sequence shown here is derived from an EMBL/GenBank/DDBJ whole genome shotgun (WGS) entry which is preliminary data.</text>
</comment>
<keyword evidence="3" id="KW-1185">Reference proteome</keyword>
<dbReference type="EMBL" id="AZAC01000023">
    <property type="protein sequence ID" value="KIX12855.1"/>
    <property type="molecule type" value="Genomic_DNA"/>
</dbReference>
<dbReference type="InParanoid" id="A0A0D2JTM4"/>
<evidence type="ECO:0000313" key="3">
    <source>
        <dbReference type="Proteomes" id="UP000032233"/>
    </source>
</evidence>
<feature type="transmembrane region" description="Helical" evidence="1">
    <location>
        <begin position="9"/>
        <end position="29"/>
    </location>
</feature>
<dbReference type="Proteomes" id="UP000032233">
    <property type="component" value="Unassembled WGS sequence"/>
</dbReference>